<evidence type="ECO:0000256" key="2">
    <source>
        <dbReference type="ARBA" id="ARBA00009765"/>
    </source>
</evidence>
<dbReference type="AlphaFoldDB" id="A0A5J5F1D7"/>
<dbReference type="InParanoid" id="A0A5J5F1D7"/>
<gene>
    <name evidence="8" type="ORF">FN846DRAFT_776145</name>
</gene>
<evidence type="ECO:0000256" key="1">
    <source>
        <dbReference type="ARBA" id="ARBA00004141"/>
    </source>
</evidence>
<dbReference type="GO" id="GO:0010961">
    <property type="term" value="P:intracellular magnesium ion homeostasis"/>
    <property type="evidence" value="ECO:0007669"/>
    <property type="project" value="TreeGrafter"/>
</dbReference>
<accession>A0A5J5F1D7</accession>
<keyword evidence="4 7" id="KW-1133">Transmembrane helix</keyword>
<dbReference type="InterPro" id="IPR002523">
    <property type="entry name" value="MgTranspt_CorA/ZnTranspt_ZntB"/>
</dbReference>
<dbReference type="FunCoup" id="A0A5J5F1D7">
    <property type="interactions" value="36"/>
</dbReference>
<dbReference type="EMBL" id="VXIS01000056">
    <property type="protein sequence ID" value="KAA8909571.1"/>
    <property type="molecule type" value="Genomic_DNA"/>
</dbReference>
<evidence type="ECO:0000313" key="9">
    <source>
        <dbReference type="Proteomes" id="UP000326924"/>
    </source>
</evidence>
<evidence type="ECO:0000313" key="8">
    <source>
        <dbReference type="EMBL" id="KAA8909571.1"/>
    </source>
</evidence>
<reference evidence="8 9" key="1">
    <citation type="submission" date="2019-09" db="EMBL/GenBank/DDBJ databases">
        <title>Draft genome of the ectomycorrhizal ascomycete Sphaerosporella brunnea.</title>
        <authorList>
            <consortium name="DOE Joint Genome Institute"/>
            <person name="Benucci G.M."/>
            <person name="Marozzi G."/>
            <person name="Antonielli L."/>
            <person name="Sanchez S."/>
            <person name="Marco P."/>
            <person name="Wang X."/>
            <person name="Falini L.B."/>
            <person name="Barry K."/>
            <person name="Haridas S."/>
            <person name="Lipzen A."/>
            <person name="Labutti K."/>
            <person name="Grigoriev I.V."/>
            <person name="Murat C."/>
            <person name="Martin F."/>
            <person name="Albertini E."/>
            <person name="Donnini D."/>
            <person name="Bonito G."/>
        </authorList>
    </citation>
    <scope>NUCLEOTIDE SEQUENCE [LARGE SCALE GENOMIC DNA]</scope>
    <source>
        <strain evidence="8 9">Sb_GMNB300</strain>
    </source>
</reference>
<organism evidence="8 9">
    <name type="scientific">Sphaerosporella brunnea</name>
    <dbReference type="NCBI Taxonomy" id="1250544"/>
    <lineage>
        <taxon>Eukaryota</taxon>
        <taxon>Fungi</taxon>
        <taxon>Dikarya</taxon>
        <taxon>Ascomycota</taxon>
        <taxon>Pezizomycotina</taxon>
        <taxon>Pezizomycetes</taxon>
        <taxon>Pezizales</taxon>
        <taxon>Pyronemataceae</taxon>
        <taxon>Sphaerosporella</taxon>
    </lineage>
</organism>
<dbReference type="CDD" id="cd12829">
    <property type="entry name" value="Alr1p-like"/>
    <property type="match status" value="1"/>
</dbReference>
<dbReference type="GO" id="GO:0005886">
    <property type="term" value="C:plasma membrane"/>
    <property type="evidence" value="ECO:0007669"/>
    <property type="project" value="TreeGrafter"/>
</dbReference>
<evidence type="ECO:0000256" key="6">
    <source>
        <dbReference type="SAM" id="MobiDB-lite"/>
    </source>
</evidence>
<feature type="region of interest" description="Disordered" evidence="6">
    <location>
        <begin position="1"/>
        <end position="115"/>
    </location>
</feature>
<proteinExistence type="inferred from homology"/>
<dbReference type="Gene3D" id="1.20.58.340">
    <property type="entry name" value="Magnesium transport protein CorA, transmembrane region"/>
    <property type="match status" value="2"/>
</dbReference>
<feature type="transmembrane region" description="Helical" evidence="7">
    <location>
        <begin position="543"/>
        <end position="562"/>
    </location>
</feature>
<feature type="compositionally biased region" description="Basic and acidic residues" evidence="6">
    <location>
        <begin position="41"/>
        <end position="60"/>
    </location>
</feature>
<dbReference type="InterPro" id="IPR045861">
    <property type="entry name" value="CorA_cytoplasmic_dom"/>
</dbReference>
<sequence>MDTPRSESPAPLPVPVAELDDHRFQPQSLPRSNMLGPPSRLRPDFDALRPRSRDFSRDDDFAVYDDPDMLSPPYRADLGAGLERRGSTARSARSVRFPSNISTRSPSPPNSVDAFADPERLKMRERSNTVTSQVPSDLGLCLQRTNSRRPTFTDGDVEGAAADEMHKPEEDVCFPPPDEPRTRGAVIDFDEMDEFIAMQARGRPAQRNMSASASFKDRYHNTASIIGAEETAVDDSSSIIDEKVDIPAPPRPTKVLDRFSFFSSEMDTTVHAPEIGELLLDGESFQDLFRDGQGVWWLDCLSPSHEELGMLMKAFGIHPLTAEDIRVQETREKVELFKSYYFVCFRSFVQAKDDEEYMEPINVYMIVFREGVLSFHFAPSSHSANVRKRIRQLRDYVALSADWICYALIDDIVDSFAPLINEIERDSDAIEDAVFTVRDDDYMVLLKRIGECRKRTMAGMRLLGGKADVIKGFAKRCNEQYQITPRGEIGLYLGDIQDHIITMMGNLSHFEKMLSRSHANYLAQLSVESIQANNKFNGIIGKLTTVATILVPLNLVCGLFGMNVPVPGRETTSLAWFFGILGSLCTFTICAWCAARRWKLI</sequence>
<evidence type="ECO:0000256" key="4">
    <source>
        <dbReference type="ARBA" id="ARBA00022989"/>
    </source>
</evidence>
<evidence type="ECO:0008006" key="10">
    <source>
        <dbReference type="Google" id="ProtNLM"/>
    </source>
</evidence>
<dbReference type="InterPro" id="IPR044089">
    <property type="entry name" value="Alr1-like"/>
</dbReference>
<dbReference type="SUPFAM" id="SSF143865">
    <property type="entry name" value="CorA soluble domain-like"/>
    <property type="match status" value="1"/>
</dbReference>
<protein>
    <recommendedName>
        <fullName evidence="10">Cora family metal ion transporter</fullName>
    </recommendedName>
</protein>
<evidence type="ECO:0000256" key="3">
    <source>
        <dbReference type="ARBA" id="ARBA00022692"/>
    </source>
</evidence>
<comment type="caution">
    <text evidence="8">The sequence shown here is derived from an EMBL/GenBank/DDBJ whole genome shotgun (WGS) entry which is preliminary data.</text>
</comment>
<dbReference type="PANTHER" id="PTHR21535">
    <property type="entry name" value="MAGNESIUM AND COBALT TRANSPORT PROTEIN/MITOCHONDRIAL IMPORT INNER MEMBRANE TRANSLOCASE SUBUNIT TIM8"/>
    <property type="match status" value="1"/>
</dbReference>
<evidence type="ECO:0000256" key="7">
    <source>
        <dbReference type="SAM" id="Phobius"/>
    </source>
</evidence>
<dbReference type="OrthoDB" id="29879at2759"/>
<keyword evidence="3 7" id="KW-0812">Transmembrane</keyword>
<name>A0A5J5F1D7_9PEZI</name>
<dbReference type="InterPro" id="IPR045863">
    <property type="entry name" value="CorA_TM1_TM2"/>
</dbReference>
<keyword evidence="5 7" id="KW-0472">Membrane</keyword>
<dbReference type="SUPFAM" id="SSF144083">
    <property type="entry name" value="Magnesium transport protein CorA, transmembrane region"/>
    <property type="match status" value="1"/>
</dbReference>
<dbReference type="FunFam" id="1.20.58.340:FF:000027">
    <property type="entry name" value="CorA family metal ion transporter (Eurofung)"/>
    <property type="match status" value="1"/>
</dbReference>
<evidence type="ECO:0000256" key="5">
    <source>
        <dbReference type="ARBA" id="ARBA00023136"/>
    </source>
</evidence>
<dbReference type="PANTHER" id="PTHR21535:SF55">
    <property type="entry name" value="MAGNESIUM TRANSPORTER ALR1-RELATED"/>
    <property type="match status" value="1"/>
</dbReference>
<dbReference type="FunFam" id="1.20.58.340:FF:000008">
    <property type="entry name" value="CorA family metal ion transporter"/>
    <property type="match status" value="1"/>
</dbReference>
<dbReference type="Proteomes" id="UP000326924">
    <property type="component" value="Unassembled WGS sequence"/>
</dbReference>
<dbReference type="Pfam" id="PF01544">
    <property type="entry name" value="CorA"/>
    <property type="match status" value="1"/>
</dbReference>
<comment type="subcellular location">
    <subcellularLocation>
        <location evidence="1">Membrane</location>
        <topology evidence="1">Multi-pass membrane protein</topology>
    </subcellularLocation>
</comment>
<dbReference type="GO" id="GO:0015095">
    <property type="term" value="F:magnesium ion transmembrane transporter activity"/>
    <property type="evidence" value="ECO:0007669"/>
    <property type="project" value="InterPro"/>
</dbReference>
<comment type="similarity">
    <text evidence="2">Belongs to the CorA metal ion transporter (MIT) (TC 1.A.35) family.</text>
</comment>
<keyword evidence="9" id="KW-1185">Reference proteome</keyword>
<feature type="transmembrane region" description="Helical" evidence="7">
    <location>
        <begin position="574"/>
        <end position="595"/>
    </location>
</feature>
<dbReference type="Gene3D" id="3.30.460.20">
    <property type="entry name" value="CorA soluble domain-like"/>
    <property type="match status" value="1"/>
</dbReference>